<evidence type="ECO:0000256" key="5">
    <source>
        <dbReference type="ARBA" id="ARBA00022692"/>
    </source>
</evidence>
<keyword evidence="5 8" id="KW-0812">Transmembrane</keyword>
<evidence type="ECO:0000256" key="3">
    <source>
        <dbReference type="ARBA" id="ARBA00022676"/>
    </source>
</evidence>
<evidence type="ECO:0000256" key="1">
    <source>
        <dbReference type="ARBA" id="ARBA00004167"/>
    </source>
</evidence>
<dbReference type="Proteomes" id="UP000283509">
    <property type="component" value="Unassembled WGS sequence"/>
</dbReference>
<dbReference type="AlphaFoldDB" id="A0A3R7SLD0"/>
<evidence type="ECO:0000256" key="2">
    <source>
        <dbReference type="ARBA" id="ARBA00007647"/>
    </source>
</evidence>
<reference evidence="10 11" key="2">
    <citation type="submission" date="2019-01" db="EMBL/GenBank/DDBJ databases">
        <title>The decoding of complex shrimp genome reveals the adaptation for benthos swimmer, frequently molting mechanism and breeding impact on genome.</title>
        <authorList>
            <person name="Sun Y."/>
            <person name="Gao Y."/>
            <person name="Yu Y."/>
        </authorList>
    </citation>
    <scope>NUCLEOTIDE SEQUENCE [LARGE SCALE GENOMIC DNA]</scope>
    <source>
        <tissue evidence="10">Muscle</tissue>
    </source>
</reference>
<reference evidence="10 11" key="1">
    <citation type="submission" date="2018-04" db="EMBL/GenBank/DDBJ databases">
        <authorList>
            <person name="Zhang X."/>
            <person name="Yuan J."/>
            <person name="Li F."/>
            <person name="Xiang J."/>
        </authorList>
    </citation>
    <scope>NUCLEOTIDE SEQUENCE [LARGE SCALE GENOMIC DNA]</scope>
    <source>
        <tissue evidence="10">Muscle</tissue>
    </source>
</reference>
<dbReference type="GO" id="GO:0005737">
    <property type="term" value="C:cytoplasm"/>
    <property type="evidence" value="ECO:0007669"/>
    <property type="project" value="TreeGrafter"/>
</dbReference>
<dbReference type="EMBL" id="QCYY01003053">
    <property type="protein sequence ID" value="ROT65711.1"/>
    <property type="molecule type" value="Genomic_DNA"/>
</dbReference>
<dbReference type="GO" id="GO:0016020">
    <property type="term" value="C:membrane"/>
    <property type="evidence" value="ECO:0007669"/>
    <property type="project" value="UniProtKB-SubCell"/>
</dbReference>
<keyword evidence="4 8" id="KW-0808">Transferase</keyword>
<gene>
    <name evidence="10" type="ORF">C7M84_016315</name>
</gene>
<accession>A0A3R7SLD0</accession>
<dbReference type="PANTHER" id="PTHR21461">
    <property type="entry name" value="GLYCOSYLTRANSFERASE FAMILY 92 PROTEIN"/>
    <property type="match status" value="1"/>
</dbReference>
<comment type="similarity">
    <text evidence="2 8">Belongs to the glycosyltransferase 92 family.</text>
</comment>
<dbReference type="InterPro" id="IPR008166">
    <property type="entry name" value="Glyco_transf_92"/>
</dbReference>
<evidence type="ECO:0000256" key="8">
    <source>
        <dbReference type="RuleBase" id="RU366017"/>
    </source>
</evidence>
<dbReference type="EC" id="2.4.1.-" evidence="8"/>
<sequence>MIYRMARRRTCPFLWMWAIIFFIWVLLNISAFTYPIDKWVTANGPEVKRDANISGTRHSSDQSGTSRKPSPSPSGSSSAPSPQFKILRPKPPEAEEKKDFGTSCTCRTAPLAQWHVYEEQLSLPIPQLNMTSGQVLARRHPNFPHSLVANAGQEWCHLLPPPHTIEWKNANYQSVTVANTTYQLYSAFLDNRPLTNGRPCIRILAYTMNKKPSAPWCYIWSNFSGPPAISQVKKIEYVDPLANSSNRVLFYILTCRIPKAATRPPPLAVSVVRRPCDKAETLLQINGAMQRNTSTAYVKGSKPKRKSRNPLWNVAVCGPALFYYHDDISIRLVEWFELLRAMGFARVFLLQTQVHPNIEKVLRYYEAEGFVGITQFSYPEPYANEPNTRRIWVLEERQKMFTMENLYFTDCLLRHMHEYRFISHFDPDEMPMLQNHDSFPVWLYDQLRINPTRPGRERKRPTSYDLLWYYHHDDLQPAKDKSLPKYLWFLRHTRRLIVDVNKIQNKPTYDMDLVTGVFSHGALLCVYGDCKMKNYVCPRSVAYLGHYRRNGTEACKRPCLTKEVRSLLKYKDRVSLAVTRVLTQLKLI</sequence>
<comment type="subcellular location">
    <subcellularLocation>
        <location evidence="1">Membrane</location>
        <topology evidence="1">Single-pass membrane protein</topology>
    </subcellularLocation>
</comment>
<organism evidence="10 11">
    <name type="scientific">Penaeus vannamei</name>
    <name type="common">Whiteleg shrimp</name>
    <name type="synonym">Litopenaeus vannamei</name>
    <dbReference type="NCBI Taxonomy" id="6689"/>
    <lineage>
        <taxon>Eukaryota</taxon>
        <taxon>Metazoa</taxon>
        <taxon>Ecdysozoa</taxon>
        <taxon>Arthropoda</taxon>
        <taxon>Crustacea</taxon>
        <taxon>Multicrustacea</taxon>
        <taxon>Malacostraca</taxon>
        <taxon>Eumalacostraca</taxon>
        <taxon>Eucarida</taxon>
        <taxon>Decapoda</taxon>
        <taxon>Dendrobranchiata</taxon>
        <taxon>Penaeoidea</taxon>
        <taxon>Penaeidae</taxon>
        <taxon>Penaeus</taxon>
    </lineage>
</organism>
<evidence type="ECO:0000256" key="4">
    <source>
        <dbReference type="ARBA" id="ARBA00022679"/>
    </source>
</evidence>
<keyword evidence="7 8" id="KW-0472">Membrane</keyword>
<proteinExistence type="inferred from homology"/>
<evidence type="ECO:0000256" key="9">
    <source>
        <dbReference type="SAM" id="MobiDB-lite"/>
    </source>
</evidence>
<evidence type="ECO:0000256" key="7">
    <source>
        <dbReference type="ARBA" id="ARBA00023136"/>
    </source>
</evidence>
<evidence type="ECO:0000313" key="10">
    <source>
        <dbReference type="EMBL" id="ROT65711.1"/>
    </source>
</evidence>
<name>A0A3R7SLD0_PENVA</name>
<protein>
    <recommendedName>
        <fullName evidence="8">Glycosyltransferase family 92 protein</fullName>
        <ecNumber evidence="8">2.4.1.-</ecNumber>
    </recommendedName>
</protein>
<feature type="compositionally biased region" description="Low complexity" evidence="9">
    <location>
        <begin position="63"/>
        <end position="82"/>
    </location>
</feature>
<comment type="caution">
    <text evidence="10">The sequence shown here is derived from an EMBL/GenBank/DDBJ whole genome shotgun (WGS) entry which is preliminary data.</text>
</comment>
<dbReference type="PANTHER" id="PTHR21461:SF83">
    <property type="entry name" value="GLYCOSYLTRANSFERASE FAMILY 92 PROTEIN"/>
    <property type="match status" value="1"/>
</dbReference>
<feature type="transmembrane region" description="Helical" evidence="8">
    <location>
        <begin position="12"/>
        <end position="34"/>
    </location>
</feature>
<dbReference type="OrthoDB" id="6369239at2759"/>
<feature type="compositionally biased region" description="Basic and acidic residues" evidence="9">
    <location>
        <begin position="90"/>
        <end position="100"/>
    </location>
</feature>
<dbReference type="GO" id="GO:0016757">
    <property type="term" value="F:glycosyltransferase activity"/>
    <property type="evidence" value="ECO:0007669"/>
    <property type="project" value="UniProtKB-UniRule"/>
</dbReference>
<keyword evidence="6 8" id="KW-1133">Transmembrane helix</keyword>
<dbReference type="Pfam" id="PF01697">
    <property type="entry name" value="Glyco_transf_92"/>
    <property type="match status" value="1"/>
</dbReference>
<keyword evidence="11" id="KW-1185">Reference proteome</keyword>
<evidence type="ECO:0000256" key="6">
    <source>
        <dbReference type="ARBA" id="ARBA00022989"/>
    </source>
</evidence>
<feature type="region of interest" description="Disordered" evidence="9">
    <location>
        <begin position="49"/>
        <end position="101"/>
    </location>
</feature>
<keyword evidence="3 8" id="KW-0328">Glycosyltransferase</keyword>
<evidence type="ECO:0000313" key="11">
    <source>
        <dbReference type="Proteomes" id="UP000283509"/>
    </source>
</evidence>